<protein>
    <submittedName>
        <fullName evidence="7">FUSC family protein</fullName>
    </submittedName>
</protein>
<evidence type="ECO:0000259" key="6">
    <source>
        <dbReference type="Pfam" id="PF13515"/>
    </source>
</evidence>
<evidence type="ECO:0000256" key="5">
    <source>
        <dbReference type="SAM" id="Phobius"/>
    </source>
</evidence>
<feature type="domain" description="Integral membrane bound transporter" evidence="6">
    <location>
        <begin position="172"/>
        <end position="297"/>
    </location>
</feature>
<feature type="transmembrane region" description="Helical" evidence="5">
    <location>
        <begin position="6"/>
        <end position="27"/>
    </location>
</feature>
<feature type="transmembrane region" description="Helical" evidence="5">
    <location>
        <begin position="87"/>
        <end position="107"/>
    </location>
</feature>
<accession>A0ABS5R550</accession>
<feature type="transmembrane region" description="Helical" evidence="5">
    <location>
        <begin position="259"/>
        <end position="279"/>
    </location>
</feature>
<keyword evidence="3 5" id="KW-1133">Transmembrane helix</keyword>
<evidence type="ECO:0000256" key="4">
    <source>
        <dbReference type="ARBA" id="ARBA00023136"/>
    </source>
</evidence>
<proteinExistence type="predicted"/>
<evidence type="ECO:0000256" key="3">
    <source>
        <dbReference type="ARBA" id="ARBA00022989"/>
    </source>
</evidence>
<name>A0ABS5R550_9HYPH</name>
<feature type="transmembrane region" description="Helical" evidence="5">
    <location>
        <begin position="159"/>
        <end position="179"/>
    </location>
</feature>
<keyword evidence="4 5" id="KW-0472">Membrane</keyword>
<dbReference type="InterPro" id="IPR049453">
    <property type="entry name" value="Memb_transporter_dom"/>
</dbReference>
<keyword evidence="2 5" id="KW-0812">Transmembrane</keyword>
<organism evidence="7 8">
    <name type="scientific">Ancylobacter radicis</name>
    <dbReference type="NCBI Taxonomy" id="2836179"/>
    <lineage>
        <taxon>Bacteria</taxon>
        <taxon>Pseudomonadati</taxon>
        <taxon>Pseudomonadota</taxon>
        <taxon>Alphaproteobacteria</taxon>
        <taxon>Hyphomicrobiales</taxon>
        <taxon>Xanthobacteraceae</taxon>
        <taxon>Ancylobacter</taxon>
    </lineage>
</organism>
<feature type="transmembrane region" description="Helical" evidence="5">
    <location>
        <begin position="209"/>
        <end position="226"/>
    </location>
</feature>
<evidence type="ECO:0000256" key="1">
    <source>
        <dbReference type="ARBA" id="ARBA00004141"/>
    </source>
</evidence>
<keyword evidence="8" id="KW-1185">Reference proteome</keyword>
<feature type="transmembrane region" description="Helical" evidence="5">
    <location>
        <begin position="285"/>
        <end position="305"/>
    </location>
</feature>
<gene>
    <name evidence="7" type="ORF">KIP89_06770</name>
</gene>
<dbReference type="Pfam" id="PF13515">
    <property type="entry name" value="FUSC_2"/>
    <property type="match status" value="1"/>
</dbReference>
<evidence type="ECO:0000313" key="7">
    <source>
        <dbReference type="EMBL" id="MBS9476805.1"/>
    </source>
</evidence>
<feature type="transmembrane region" description="Helical" evidence="5">
    <location>
        <begin position="39"/>
        <end position="57"/>
    </location>
</feature>
<comment type="subcellular location">
    <subcellularLocation>
        <location evidence="1">Membrane</location>
        <topology evidence="1">Multi-pass membrane protein</topology>
    </subcellularLocation>
</comment>
<evidence type="ECO:0000256" key="2">
    <source>
        <dbReference type="ARBA" id="ARBA00022692"/>
    </source>
</evidence>
<dbReference type="EMBL" id="JAHCQH010000015">
    <property type="protein sequence ID" value="MBS9476805.1"/>
    <property type="molecule type" value="Genomic_DNA"/>
</dbReference>
<comment type="caution">
    <text evidence="7">The sequence shown here is derived from an EMBL/GenBank/DDBJ whole genome shotgun (WGS) entry which is preliminary data.</text>
</comment>
<reference evidence="7" key="1">
    <citation type="submission" date="2021-05" db="EMBL/GenBank/DDBJ databases">
        <authorList>
            <person name="Sun Q."/>
            <person name="Inoue M."/>
        </authorList>
    </citation>
    <scope>NUCLEOTIDE SEQUENCE</scope>
    <source>
        <strain evidence="7">VKM B-3255</strain>
    </source>
</reference>
<feature type="transmembrane region" description="Helical" evidence="5">
    <location>
        <begin position="63"/>
        <end position="80"/>
    </location>
</feature>
<sequence length="314" mass="32748">MAPIGLALLVGIDFWLIYAMVTCILAFTLDTGGRAGQRLAAMAAAGIVVLLGTALGTLVAGHMALTVLAFAGIGVLYALVESLHQSAAMAARFACLTVAIGALYAPLQPVDVAAVGLFVLYAWGVSLGWDVAVGVWRPSTAPQLRDLLARLRATERERWIFAGAVAVAIPAAFLTSLALGLHRPYWALIGVVLVLRADSLASRTLMGQMLLGTALGVAVALAFGWLFPAHQAALAGMMLAALLRWPAQQYNNALGTAALTVFIMLLLEFVAGGVAGAAHDIMERLIDMGVGCAFAMVALGIDRLGQRVFARRGA</sequence>
<dbReference type="Proteomes" id="UP001166585">
    <property type="component" value="Unassembled WGS sequence"/>
</dbReference>
<evidence type="ECO:0000313" key="8">
    <source>
        <dbReference type="Proteomes" id="UP001166585"/>
    </source>
</evidence>
<feature type="transmembrane region" description="Helical" evidence="5">
    <location>
        <begin position="113"/>
        <end position="138"/>
    </location>
</feature>